<evidence type="ECO:0000313" key="8">
    <source>
        <dbReference type="Proteomes" id="UP000465221"/>
    </source>
</evidence>
<comment type="similarity">
    <text evidence="3">Belongs to the FMN-dependent alpha-hydroxy acid dehydrogenase family.</text>
</comment>
<dbReference type="Pfam" id="PF01070">
    <property type="entry name" value="FMN_dh"/>
    <property type="match status" value="1"/>
</dbReference>
<evidence type="ECO:0000256" key="2">
    <source>
        <dbReference type="ARBA" id="ARBA00023002"/>
    </source>
</evidence>
<evidence type="ECO:0000256" key="4">
    <source>
        <dbReference type="PIRSR" id="PIRSR000138-1"/>
    </source>
</evidence>
<evidence type="ECO:0000256" key="3">
    <source>
        <dbReference type="ARBA" id="ARBA00024042"/>
    </source>
</evidence>
<dbReference type="AlphaFoldDB" id="A0A8H3RLB7"/>
<feature type="binding site" evidence="5">
    <location>
        <position position="256"/>
    </location>
    <ligand>
        <name>FMN</name>
        <dbReference type="ChEBI" id="CHEBI:58210"/>
    </ligand>
</feature>
<feature type="binding site" evidence="5">
    <location>
        <begin position="289"/>
        <end position="293"/>
    </location>
    <ligand>
        <name>FMN</name>
        <dbReference type="ChEBI" id="CHEBI:58210"/>
    </ligand>
</feature>
<sequence>MAHRGETLHNEVSCIADLKALGSSKLPKMVRDYYNEGSMDLITLRENETAFDRYKILPRVLRDVDHVDTTTEILGTKVSLPFGFSPAASQKLAHPDGELAASRAAAKYGICMALSSYSNYSLEDVAAQGTGNPYVMQMCVLRDRSITLQLLERAERMSLASLPDALFLSVDVPVLGKRLNEYRNSYTLPEDMNWPNILSCGADTSDRTDYDPSLDWESTIPWLRKHTSLRIWLKGICSPADVELAIHYGVDGIVISNHGGRQLDGIPATLDALRLCAPVARGRIPLAIDGGIRRGSDIFKALALGASYCFVGRIPIWGLAYNGQEGVELAIRILRQELKITMALAGCTSINDINESYLSVLKSNGQLSRL</sequence>
<dbReference type="EMBL" id="BLKC01000016">
    <property type="protein sequence ID" value="GFF31227.1"/>
    <property type="molecule type" value="Genomic_DNA"/>
</dbReference>
<accession>A0A8H3RLB7</accession>
<evidence type="ECO:0000256" key="5">
    <source>
        <dbReference type="PIRSR" id="PIRSR000138-2"/>
    </source>
</evidence>
<dbReference type="InterPro" id="IPR000262">
    <property type="entry name" value="FMN-dep_DH"/>
</dbReference>
<feature type="binding site" evidence="5">
    <location>
        <position position="33"/>
    </location>
    <ligand>
        <name>glyoxylate</name>
        <dbReference type="ChEBI" id="CHEBI:36655"/>
    </ligand>
</feature>
<feature type="active site" description="Proton acceptor" evidence="4">
    <location>
        <position position="258"/>
    </location>
</feature>
<dbReference type="PANTHER" id="PTHR10578">
    <property type="entry name" value="S -2-HYDROXY-ACID OXIDASE-RELATED"/>
    <property type="match status" value="1"/>
</dbReference>
<dbReference type="GO" id="GO:0016491">
    <property type="term" value="F:oxidoreductase activity"/>
    <property type="evidence" value="ECO:0007669"/>
    <property type="project" value="UniProtKB-KW"/>
</dbReference>
<dbReference type="PANTHER" id="PTHR10578:SF149">
    <property type="entry name" value="2-HYDROXYACID OXIDASE 2"/>
    <property type="match status" value="1"/>
</dbReference>
<dbReference type="PROSITE" id="PS00557">
    <property type="entry name" value="FMN_HYDROXY_ACID_DH_1"/>
    <property type="match status" value="1"/>
</dbReference>
<feature type="binding site" evidence="5">
    <location>
        <position position="261"/>
    </location>
    <ligand>
        <name>glyoxylate</name>
        <dbReference type="ChEBI" id="CHEBI:36655"/>
    </ligand>
</feature>
<organism evidence="7 8">
    <name type="scientific">Aspergillus udagawae</name>
    <dbReference type="NCBI Taxonomy" id="91492"/>
    <lineage>
        <taxon>Eukaryota</taxon>
        <taxon>Fungi</taxon>
        <taxon>Dikarya</taxon>
        <taxon>Ascomycota</taxon>
        <taxon>Pezizomycotina</taxon>
        <taxon>Eurotiomycetes</taxon>
        <taxon>Eurotiomycetidae</taxon>
        <taxon>Eurotiales</taxon>
        <taxon>Aspergillaceae</taxon>
        <taxon>Aspergillus</taxon>
        <taxon>Aspergillus subgen. Fumigati</taxon>
    </lineage>
</organism>
<feature type="binding site" evidence="5">
    <location>
        <begin position="86"/>
        <end position="88"/>
    </location>
    <ligand>
        <name>FMN</name>
        <dbReference type="ChEBI" id="CHEBI:58210"/>
    </ligand>
</feature>
<comment type="caution">
    <text evidence="7">The sequence shown here is derived from an EMBL/GenBank/DDBJ whole genome shotgun (WGS) entry which is preliminary data.</text>
</comment>
<dbReference type="SUPFAM" id="SSF51395">
    <property type="entry name" value="FMN-linked oxidoreductases"/>
    <property type="match status" value="1"/>
</dbReference>
<dbReference type="GO" id="GO:0010181">
    <property type="term" value="F:FMN binding"/>
    <property type="evidence" value="ECO:0007669"/>
    <property type="project" value="InterPro"/>
</dbReference>
<feature type="domain" description="FMN hydroxy acid dehydrogenase" evidence="6">
    <location>
        <begin position="7"/>
        <end position="363"/>
    </location>
</feature>
<evidence type="ECO:0000256" key="1">
    <source>
        <dbReference type="ARBA" id="ARBA00001917"/>
    </source>
</evidence>
<gene>
    <name evidence="7" type="ORF">IFM46972_03168</name>
</gene>
<keyword evidence="5" id="KW-0285">Flavoprotein</keyword>
<proteinExistence type="inferred from homology"/>
<dbReference type="InterPro" id="IPR037396">
    <property type="entry name" value="FMN_HAD"/>
</dbReference>
<dbReference type="PIRSF" id="PIRSF000138">
    <property type="entry name" value="Al-hdrx_acd_dh"/>
    <property type="match status" value="1"/>
</dbReference>
<dbReference type="FunFam" id="3.20.20.70:FF:000228">
    <property type="entry name" value="FMN-dependent dehydrogenase family protein"/>
    <property type="match status" value="1"/>
</dbReference>
<feature type="binding site" evidence="5">
    <location>
        <begin position="312"/>
        <end position="313"/>
    </location>
    <ligand>
        <name>FMN</name>
        <dbReference type="ChEBI" id="CHEBI:58210"/>
    </ligand>
</feature>
<feature type="binding site" evidence="5">
    <location>
        <position position="258"/>
    </location>
    <ligand>
        <name>FMN</name>
        <dbReference type="ChEBI" id="CHEBI:58210"/>
    </ligand>
</feature>
<protein>
    <submittedName>
        <fullName evidence="7">Peroxisomal (S)-2-hydroxy-acid oxidase GLO5</fullName>
    </submittedName>
</protein>
<evidence type="ECO:0000259" key="6">
    <source>
        <dbReference type="PROSITE" id="PS51349"/>
    </source>
</evidence>
<feature type="binding site" evidence="5">
    <location>
        <position position="115"/>
    </location>
    <ligand>
        <name>FMN</name>
        <dbReference type="ChEBI" id="CHEBI:58210"/>
    </ligand>
</feature>
<feature type="binding site" evidence="5">
    <location>
        <position position="137"/>
    </location>
    <ligand>
        <name>FMN</name>
        <dbReference type="ChEBI" id="CHEBI:58210"/>
    </ligand>
</feature>
<dbReference type="InterPro" id="IPR008259">
    <property type="entry name" value="FMN_hydac_DH_AS"/>
</dbReference>
<dbReference type="InterPro" id="IPR012133">
    <property type="entry name" value="Alpha-hydoxy_acid_DH_FMN"/>
</dbReference>
<feature type="binding site" evidence="5">
    <location>
        <position position="234"/>
    </location>
    <ligand>
        <name>FMN</name>
        <dbReference type="ChEBI" id="CHEBI:58210"/>
    </ligand>
</feature>
<dbReference type="CDD" id="cd02809">
    <property type="entry name" value="alpha_hydroxyacid_oxid_FMN"/>
    <property type="match status" value="1"/>
</dbReference>
<reference evidence="7 8" key="1">
    <citation type="submission" date="2020-01" db="EMBL/GenBank/DDBJ databases">
        <title>Draft genome sequence of Aspergillus udagawae IFM 46972.</title>
        <authorList>
            <person name="Takahashi H."/>
            <person name="Yaguchi T."/>
        </authorList>
    </citation>
    <scope>NUCLEOTIDE SEQUENCE [LARGE SCALE GENOMIC DNA]</scope>
    <source>
        <strain evidence="7 8">IFM 46972</strain>
    </source>
</reference>
<feature type="binding site" evidence="5">
    <location>
        <position position="178"/>
    </location>
    <ligand>
        <name>glyoxylate</name>
        <dbReference type="ChEBI" id="CHEBI:36655"/>
    </ligand>
</feature>
<keyword evidence="5" id="KW-0288">FMN</keyword>
<keyword evidence="2" id="KW-0560">Oxidoreductase</keyword>
<comment type="cofactor">
    <cofactor evidence="1">
        <name>FMN</name>
        <dbReference type="ChEBI" id="CHEBI:58210"/>
    </cofactor>
</comment>
<dbReference type="InterPro" id="IPR013785">
    <property type="entry name" value="Aldolase_TIM"/>
</dbReference>
<dbReference type="Gene3D" id="3.20.20.70">
    <property type="entry name" value="Aldolase class I"/>
    <property type="match status" value="1"/>
</dbReference>
<dbReference type="PROSITE" id="PS51349">
    <property type="entry name" value="FMN_HYDROXY_ACID_DH_2"/>
    <property type="match status" value="1"/>
</dbReference>
<name>A0A8H3RLB7_9EURO</name>
<evidence type="ECO:0000313" key="7">
    <source>
        <dbReference type="EMBL" id="GFF31227.1"/>
    </source>
</evidence>
<dbReference type="Proteomes" id="UP000465221">
    <property type="component" value="Unassembled WGS sequence"/>
</dbReference>